<protein>
    <submittedName>
        <fullName evidence="2">Uncharacterized protein</fullName>
    </submittedName>
</protein>
<feature type="compositionally biased region" description="Basic and acidic residues" evidence="1">
    <location>
        <begin position="116"/>
        <end position="138"/>
    </location>
</feature>
<feature type="compositionally biased region" description="Basic and acidic residues" evidence="1">
    <location>
        <begin position="27"/>
        <end position="37"/>
    </location>
</feature>
<feature type="compositionally biased region" description="Basic and acidic residues" evidence="1">
    <location>
        <begin position="64"/>
        <end position="78"/>
    </location>
</feature>
<proteinExistence type="predicted"/>
<name>A0AAP0NQH7_9MAGN</name>
<feature type="region of interest" description="Disordered" evidence="1">
    <location>
        <begin position="116"/>
        <end position="141"/>
    </location>
</feature>
<evidence type="ECO:0000313" key="2">
    <source>
        <dbReference type="EMBL" id="KAK9112571.1"/>
    </source>
</evidence>
<dbReference type="EMBL" id="JBBNAG010000008">
    <property type="protein sequence ID" value="KAK9112571.1"/>
    <property type="molecule type" value="Genomic_DNA"/>
</dbReference>
<sequence length="230" mass="25600">MRMSESRVEMTIGEKRIVENSGAETRTGTRLESRADAWDQYSGLMKERELRPARSSQATSRRCRGSEEQRDEQHDGGQRRIALQLDGGIADPATLQHGGEIGGDWPAMQRCSSDAADWRGADGQHPSSSERRGADGTTRRQRRLQIWRGLARLRGGDGGSSARRWRDCHGGRRRCGDGDDRARQRPTVFGCEVRRCSEAAAHGSSTAAPAAAVARRWCRQRRRGNGSDWQ</sequence>
<keyword evidence="3" id="KW-1185">Reference proteome</keyword>
<feature type="region of interest" description="Disordered" evidence="1">
    <location>
        <begin position="1"/>
        <end position="78"/>
    </location>
</feature>
<feature type="region of interest" description="Disordered" evidence="1">
    <location>
        <begin position="153"/>
        <end position="181"/>
    </location>
</feature>
<accession>A0AAP0NQH7</accession>
<dbReference type="AlphaFoldDB" id="A0AAP0NQH7"/>
<feature type="compositionally biased region" description="Basic and acidic residues" evidence="1">
    <location>
        <begin position="1"/>
        <end position="18"/>
    </location>
</feature>
<feature type="compositionally biased region" description="Basic and acidic residues" evidence="1">
    <location>
        <begin position="164"/>
        <end position="181"/>
    </location>
</feature>
<reference evidence="2 3" key="1">
    <citation type="submission" date="2024-01" db="EMBL/GenBank/DDBJ databases">
        <title>Genome assemblies of Stephania.</title>
        <authorList>
            <person name="Yang L."/>
        </authorList>
    </citation>
    <scope>NUCLEOTIDE SEQUENCE [LARGE SCALE GENOMIC DNA]</scope>
    <source>
        <strain evidence="2">JXDWG</strain>
        <tissue evidence="2">Leaf</tissue>
    </source>
</reference>
<organism evidence="2 3">
    <name type="scientific">Stephania cephalantha</name>
    <dbReference type="NCBI Taxonomy" id="152367"/>
    <lineage>
        <taxon>Eukaryota</taxon>
        <taxon>Viridiplantae</taxon>
        <taxon>Streptophyta</taxon>
        <taxon>Embryophyta</taxon>
        <taxon>Tracheophyta</taxon>
        <taxon>Spermatophyta</taxon>
        <taxon>Magnoliopsida</taxon>
        <taxon>Ranunculales</taxon>
        <taxon>Menispermaceae</taxon>
        <taxon>Menispermoideae</taxon>
        <taxon>Cissampelideae</taxon>
        <taxon>Stephania</taxon>
    </lineage>
</organism>
<gene>
    <name evidence="2" type="ORF">Scep_020090</name>
</gene>
<evidence type="ECO:0000313" key="3">
    <source>
        <dbReference type="Proteomes" id="UP001419268"/>
    </source>
</evidence>
<evidence type="ECO:0000256" key="1">
    <source>
        <dbReference type="SAM" id="MobiDB-lite"/>
    </source>
</evidence>
<dbReference type="Proteomes" id="UP001419268">
    <property type="component" value="Unassembled WGS sequence"/>
</dbReference>
<comment type="caution">
    <text evidence="2">The sequence shown here is derived from an EMBL/GenBank/DDBJ whole genome shotgun (WGS) entry which is preliminary data.</text>
</comment>